<dbReference type="InterPro" id="IPR022158">
    <property type="entry name" value="Inositol_phosphatase"/>
</dbReference>
<evidence type="ECO:0000313" key="4">
    <source>
        <dbReference type="EMBL" id="RPB13202.1"/>
    </source>
</evidence>
<feature type="region of interest" description="Disordered" evidence="1">
    <location>
        <begin position="209"/>
        <end position="277"/>
    </location>
</feature>
<keyword evidence="5" id="KW-1185">Reference proteome</keyword>
<feature type="domain" description="HSac2" evidence="3">
    <location>
        <begin position="734"/>
        <end position="893"/>
    </location>
</feature>
<evidence type="ECO:0000256" key="1">
    <source>
        <dbReference type="SAM" id="MobiDB-lite"/>
    </source>
</evidence>
<feature type="domain" description="SAC" evidence="2">
    <location>
        <begin position="314"/>
        <end position="664"/>
    </location>
</feature>
<feature type="region of interest" description="Disordered" evidence="1">
    <location>
        <begin position="144"/>
        <end position="186"/>
    </location>
</feature>
<dbReference type="InterPro" id="IPR002013">
    <property type="entry name" value="SAC_dom"/>
</dbReference>
<proteinExistence type="predicted"/>
<name>A0A3N4KVC3_9PEZI</name>
<sequence>MPALARKILIVAAIDGLILSPIQNSRNNSNNNNNHNNNNTPKPVKIDWKSKQILPHAAAAASKDNNKPKDDAAAAVAPNGLEAHGIAGLLTISPTSSFLIAITSREQVATIRGRHPIYVVTDVALIPLSSQRDADAYIARARPRVASGDTDGATSSSEEEELQDDIAASSRRSSTDTATGGSTVGEDVIGRRGLYGRFAEKWFSKRGWAEERRKSEGLSPGERTAAAAVQPQKVDVGHAVEEREGVDITKPENRPAPSGEEERVVDGAADSKGEVEKKKEEQVVEEAVEAVKEDVAHNLTPKLLNTTRLLLGGSRSFYFSYDWDITRSWSTQRHSKSESLPLWKLVDPLFFWNHHLQKPFIDANQNAFVLPLMQGFVGQLPFTTTATAATPPPSDGDQAPTFESIVPTQQNLLLTLISRRSIRRAGLRYLRRGVDDNGNVANSVETEQLVSDTEWARVFSYLQIRGSIPLYFQQSPYALKPKPILLRTEAANAAAFAEHFRAATDRYGSVHAVSLVEKHGNEAIIGEKYQAAMQGLPENVKRSVGFSWFDFHHECRGMRFENVKHLFDELGPVLDGFGYHDESLSPSAGEGGGGHVTRRQQGVLRTNCMDCLDRTNVVQSAAARAALEKNLADLGVRVSDGSDEAWFNRLWADNGDAISKQYASTAALKGDFTRTRKRNYRGALTDFGLTLTRYFTNIVSDFFTQAAIDFLLGSVTARVFDEFEEELMSGDPAVSMERLRQNAVEVSSRIVVEDEGEVLRGGWTMLAPAEAGTLRTFPFREVVVLVTDKALYRCGFDFALEKVSEFERVELADVVGVQWGTYIISTLAHPSTDEKRNVGFIVRYQPSSAGGSVVRVNTRSMKSMFSKGTSHPKFMAFKVLPGAANSNSETELVEGVCREIEAARNERVKKEGVEQGKEEEGQFVVKKDVIGLAEAKRSTGLLEQWGYSLRKSVWA</sequence>
<evidence type="ECO:0000313" key="5">
    <source>
        <dbReference type="Proteomes" id="UP000277580"/>
    </source>
</evidence>
<reference evidence="4 5" key="1">
    <citation type="journal article" date="2018" name="Nat. Ecol. Evol.">
        <title>Pezizomycetes genomes reveal the molecular basis of ectomycorrhizal truffle lifestyle.</title>
        <authorList>
            <person name="Murat C."/>
            <person name="Payen T."/>
            <person name="Noel B."/>
            <person name="Kuo A."/>
            <person name="Morin E."/>
            <person name="Chen J."/>
            <person name="Kohler A."/>
            <person name="Krizsan K."/>
            <person name="Balestrini R."/>
            <person name="Da Silva C."/>
            <person name="Montanini B."/>
            <person name="Hainaut M."/>
            <person name="Levati E."/>
            <person name="Barry K.W."/>
            <person name="Belfiori B."/>
            <person name="Cichocki N."/>
            <person name="Clum A."/>
            <person name="Dockter R.B."/>
            <person name="Fauchery L."/>
            <person name="Guy J."/>
            <person name="Iotti M."/>
            <person name="Le Tacon F."/>
            <person name="Lindquist E.A."/>
            <person name="Lipzen A."/>
            <person name="Malagnac F."/>
            <person name="Mello A."/>
            <person name="Molinier V."/>
            <person name="Miyauchi S."/>
            <person name="Poulain J."/>
            <person name="Riccioni C."/>
            <person name="Rubini A."/>
            <person name="Sitrit Y."/>
            <person name="Splivallo R."/>
            <person name="Traeger S."/>
            <person name="Wang M."/>
            <person name="Zifcakova L."/>
            <person name="Wipf D."/>
            <person name="Zambonelli A."/>
            <person name="Paolocci F."/>
            <person name="Nowrousian M."/>
            <person name="Ottonello S."/>
            <person name="Baldrian P."/>
            <person name="Spatafora J.W."/>
            <person name="Henrissat B."/>
            <person name="Nagy L.G."/>
            <person name="Aury J.M."/>
            <person name="Wincker P."/>
            <person name="Grigoriev I.V."/>
            <person name="Bonfante P."/>
            <person name="Martin F.M."/>
        </authorList>
    </citation>
    <scope>NUCLEOTIDE SEQUENCE [LARGE SCALE GENOMIC DNA]</scope>
    <source>
        <strain evidence="4 5">CCBAS932</strain>
    </source>
</reference>
<evidence type="ECO:0008006" key="6">
    <source>
        <dbReference type="Google" id="ProtNLM"/>
    </source>
</evidence>
<evidence type="ECO:0000259" key="2">
    <source>
        <dbReference type="PROSITE" id="PS50275"/>
    </source>
</evidence>
<protein>
    <recommendedName>
        <fullName evidence="6">SAC domain-containing protein</fullName>
    </recommendedName>
</protein>
<dbReference type="PROSITE" id="PS50275">
    <property type="entry name" value="SAC"/>
    <property type="match status" value="1"/>
</dbReference>
<gene>
    <name evidence="4" type="ORF">P167DRAFT_573584</name>
</gene>
<dbReference type="PANTHER" id="PTHR45662">
    <property type="entry name" value="PHOSPHATIDYLINOSITIDE PHOSPHATASE SAC1"/>
    <property type="match status" value="1"/>
</dbReference>
<dbReference type="AlphaFoldDB" id="A0A3N4KVC3"/>
<evidence type="ECO:0000259" key="3">
    <source>
        <dbReference type="PROSITE" id="PS51791"/>
    </source>
</evidence>
<dbReference type="GO" id="GO:0046856">
    <property type="term" value="P:phosphatidylinositol dephosphorylation"/>
    <property type="evidence" value="ECO:0007669"/>
    <property type="project" value="TreeGrafter"/>
</dbReference>
<dbReference type="Proteomes" id="UP000277580">
    <property type="component" value="Unassembled WGS sequence"/>
</dbReference>
<dbReference type="EMBL" id="ML119124">
    <property type="protein sequence ID" value="RPB13202.1"/>
    <property type="molecule type" value="Genomic_DNA"/>
</dbReference>
<feature type="compositionally biased region" description="Basic and acidic residues" evidence="1">
    <location>
        <begin position="235"/>
        <end position="253"/>
    </location>
</feature>
<organism evidence="4 5">
    <name type="scientific">Morchella conica CCBAS932</name>
    <dbReference type="NCBI Taxonomy" id="1392247"/>
    <lineage>
        <taxon>Eukaryota</taxon>
        <taxon>Fungi</taxon>
        <taxon>Dikarya</taxon>
        <taxon>Ascomycota</taxon>
        <taxon>Pezizomycotina</taxon>
        <taxon>Pezizomycetes</taxon>
        <taxon>Pezizales</taxon>
        <taxon>Morchellaceae</taxon>
        <taxon>Morchella</taxon>
    </lineage>
</organism>
<dbReference type="GO" id="GO:0043812">
    <property type="term" value="F:phosphatidylinositol-4-phosphate phosphatase activity"/>
    <property type="evidence" value="ECO:0007669"/>
    <property type="project" value="TreeGrafter"/>
</dbReference>
<dbReference type="STRING" id="1392247.A0A3N4KVC3"/>
<dbReference type="Pfam" id="PF12456">
    <property type="entry name" value="hSac2"/>
    <property type="match status" value="1"/>
</dbReference>
<dbReference type="OrthoDB" id="405996at2759"/>
<dbReference type="PANTHER" id="PTHR45662:SF7">
    <property type="entry name" value="SACI DOMAIN PROTEIN (AFU_ORTHOLOGUE AFUA_1G15890)"/>
    <property type="match status" value="1"/>
</dbReference>
<dbReference type="InterPro" id="IPR034753">
    <property type="entry name" value="hSac2"/>
</dbReference>
<dbReference type="Pfam" id="PF02383">
    <property type="entry name" value="Syja_N"/>
    <property type="match status" value="1"/>
</dbReference>
<feature type="compositionally biased region" description="Basic and acidic residues" evidence="1">
    <location>
        <begin position="260"/>
        <end position="277"/>
    </location>
</feature>
<accession>A0A3N4KVC3</accession>
<dbReference type="PROSITE" id="PS51791">
    <property type="entry name" value="HSAC2"/>
    <property type="match status" value="1"/>
</dbReference>
<dbReference type="InParanoid" id="A0A3N4KVC3"/>
<dbReference type="GO" id="GO:0005783">
    <property type="term" value="C:endoplasmic reticulum"/>
    <property type="evidence" value="ECO:0007669"/>
    <property type="project" value="TreeGrafter"/>
</dbReference>
<feature type="compositionally biased region" description="Low complexity" evidence="1">
    <location>
        <begin position="165"/>
        <end position="181"/>
    </location>
</feature>